<feature type="compositionally biased region" description="Polar residues" evidence="1">
    <location>
        <begin position="99"/>
        <end position="116"/>
    </location>
</feature>
<feature type="transmembrane region" description="Helical" evidence="2">
    <location>
        <begin position="20"/>
        <end position="43"/>
    </location>
</feature>
<reference evidence="3" key="1">
    <citation type="journal article" date="2015" name="Nature">
        <title>Complex archaea that bridge the gap between prokaryotes and eukaryotes.</title>
        <authorList>
            <person name="Spang A."/>
            <person name="Saw J.H."/>
            <person name="Jorgensen S.L."/>
            <person name="Zaremba-Niedzwiedzka K."/>
            <person name="Martijn J."/>
            <person name="Lind A.E."/>
            <person name="van Eijk R."/>
            <person name="Schleper C."/>
            <person name="Guy L."/>
            <person name="Ettema T.J."/>
        </authorList>
    </citation>
    <scope>NUCLEOTIDE SEQUENCE</scope>
</reference>
<proteinExistence type="predicted"/>
<comment type="caution">
    <text evidence="3">The sequence shown here is derived from an EMBL/GenBank/DDBJ whole genome shotgun (WGS) entry which is preliminary data.</text>
</comment>
<gene>
    <name evidence="3" type="ORF">LCGC14_0321300</name>
</gene>
<name>A0A0F9WRC8_9ZZZZ</name>
<organism evidence="3">
    <name type="scientific">marine sediment metagenome</name>
    <dbReference type="NCBI Taxonomy" id="412755"/>
    <lineage>
        <taxon>unclassified sequences</taxon>
        <taxon>metagenomes</taxon>
        <taxon>ecological metagenomes</taxon>
    </lineage>
</organism>
<evidence type="ECO:0000256" key="2">
    <source>
        <dbReference type="SAM" id="Phobius"/>
    </source>
</evidence>
<accession>A0A0F9WRC8</accession>
<dbReference type="AlphaFoldDB" id="A0A0F9WRC8"/>
<feature type="transmembrane region" description="Helical" evidence="2">
    <location>
        <begin position="55"/>
        <end position="78"/>
    </location>
</feature>
<keyword evidence="2" id="KW-0812">Transmembrane</keyword>
<feature type="region of interest" description="Disordered" evidence="1">
    <location>
        <begin position="85"/>
        <end position="137"/>
    </location>
</feature>
<dbReference type="Gene3D" id="1.25.40.10">
    <property type="entry name" value="Tetratricopeptide repeat domain"/>
    <property type="match status" value="1"/>
</dbReference>
<keyword evidence="2" id="KW-0472">Membrane</keyword>
<evidence type="ECO:0000256" key="1">
    <source>
        <dbReference type="SAM" id="MobiDB-lite"/>
    </source>
</evidence>
<protein>
    <submittedName>
        <fullName evidence="3">Uncharacterized protein</fullName>
    </submittedName>
</protein>
<sequence>MDPSPRQSKPPLFPPGVLVAWLKALAIVTSVAGLVGATVLLHVRMGQGDSVLRICGAILSSLWGLTSGALLWTVAWIVTRVTAEPAPAPSGASSEAKMSGSTLGDSQVVATEQPASQAAGPAMADERPEPGRGLTEQSSRVEELMSMGAFDHARQLARDLMAEFPAAGELEPLLQRVDREAEAFARQQRQRLYEQVDRSCQRRQWRAALAAAQELVNVHPATAEAAEVTGRLATLQENARIEEVRELRDRIRDLIERRRYHDAATVAEDIVARFADTQAAADLRGQIDQLNRLAARGIR</sequence>
<feature type="compositionally biased region" description="Low complexity" evidence="1">
    <location>
        <begin position="85"/>
        <end position="96"/>
    </location>
</feature>
<dbReference type="EMBL" id="LAZR01000217">
    <property type="protein sequence ID" value="KKN81293.1"/>
    <property type="molecule type" value="Genomic_DNA"/>
</dbReference>
<evidence type="ECO:0000313" key="3">
    <source>
        <dbReference type="EMBL" id="KKN81293.1"/>
    </source>
</evidence>
<keyword evidence="2" id="KW-1133">Transmembrane helix</keyword>
<dbReference type="InterPro" id="IPR011990">
    <property type="entry name" value="TPR-like_helical_dom_sf"/>
</dbReference>